<dbReference type="Proteomes" id="UP000239471">
    <property type="component" value="Unassembled WGS sequence"/>
</dbReference>
<dbReference type="AlphaFoldDB" id="A0A2T0BBL2"/>
<keyword evidence="2" id="KW-1185">Reference proteome</keyword>
<protein>
    <submittedName>
        <fullName evidence="1">Uncharacterized protein</fullName>
    </submittedName>
</protein>
<reference evidence="1 2" key="1">
    <citation type="submission" date="2018-03" db="EMBL/GenBank/DDBJ databases">
        <title>Genome sequence of Clostridium vincentii DSM 10228.</title>
        <authorList>
            <person name="Poehlein A."/>
            <person name="Daniel R."/>
        </authorList>
    </citation>
    <scope>NUCLEOTIDE SEQUENCE [LARGE SCALE GENOMIC DNA]</scope>
    <source>
        <strain evidence="1 2">DSM 10228</strain>
    </source>
</reference>
<comment type="caution">
    <text evidence="1">The sequence shown here is derived from an EMBL/GenBank/DDBJ whole genome shotgun (WGS) entry which is preliminary data.</text>
</comment>
<evidence type="ECO:0000313" key="2">
    <source>
        <dbReference type="Proteomes" id="UP000239471"/>
    </source>
</evidence>
<sequence>MIDDVDFINNSKVIKSARVIIPDINVGVILVIRNLEQKSFCP</sequence>
<gene>
    <name evidence="1" type="ORF">CLVI_27010</name>
</gene>
<name>A0A2T0BBL2_9CLOT</name>
<proteinExistence type="predicted"/>
<organism evidence="1 2">
    <name type="scientific">Clostridium vincentii</name>
    <dbReference type="NCBI Taxonomy" id="52704"/>
    <lineage>
        <taxon>Bacteria</taxon>
        <taxon>Bacillati</taxon>
        <taxon>Bacillota</taxon>
        <taxon>Clostridia</taxon>
        <taxon>Eubacteriales</taxon>
        <taxon>Clostridiaceae</taxon>
        <taxon>Clostridium</taxon>
    </lineage>
</organism>
<evidence type="ECO:0000313" key="1">
    <source>
        <dbReference type="EMBL" id="PRR81197.1"/>
    </source>
</evidence>
<dbReference type="RefSeq" id="WP_278320529.1">
    <property type="nucleotide sequence ID" value="NZ_PVXQ01000034.1"/>
</dbReference>
<dbReference type="EMBL" id="PVXQ01000034">
    <property type="protein sequence ID" value="PRR81197.1"/>
    <property type="molecule type" value="Genomic_DNA"/>
</dbReference>
<accession>A0A2T0BBL2</accession>